<evidence type="ECO:0000313" key="2">
    <source>
        <dbReference type="Proteomes" id="UP000838756"/>
    </source>
</evidence>
<sequence>MSILKSHIYEKQMPTNIFVWDSAEDNTLNTEEKNASFSRIQTLNAPADDDEVIEKCFFDNAVELIEATVKKLIDEPEEAEPIVETIVEPTTMREEDDSVGEFMHEEIDEE</sequence>
<dbReference type="AlphaFoldDB" id="A0A8S4QWI1"/>
<name>A0A8S4QWI1_9NEOP</name>
<organism evidence="1 2">
    <name type="scientific">Pararge aegeria aegeria</name>
    <dbReference type="NCBI Taxonomy" id="348720"/>
    <lineage>
        <taxon>Eukaryota</taxon>
        <taxon>Metazoa</taxon>
        <taxon>Ecdysozoa</taxon>
        <taxon>Arthropoda</taxon>
        <taxon>Hexapoda</taxon>
        <taxon>Insecta</taxon>
        <taxon>Pterygota</taxon>
        <taxon>Neoptera</taxon>
        <taxon>Endopterygota</taxon>
        <taxon>Lepidoptera</taxon>
        <taxon>Glossata</taxon>
        <taxon>Ditrysia</taxon>
        <taxon>Papilionoidea</taxon>
        <taxon>Nymphalidae</taxon>
        <taxon>Satyrinae</taxon>
        <taxon>Satyrini</taxon>
        <taxon>Parargina</taxon>
        <taxon>Pararge</taxon>
    </lineage>
</organism>
<gene>
    <name evidence="1" type="primary">jg13573</name>
    <name evidence="1" type="ORF">PAEG_LOCUS6368</name>
</gene>
<reference evidence="1" key="1">
    <citation type="submission" date="2022-03" db="EMBL/GenBank/DDBJ databases">
        <authorList>
            <person name="Lindestad O."/>
        </authorList>
    </citation>
    <scope>NUCLEOTIDE SEQUENCE</scope>
</reference>
<protein>
    <submittedName>
        <fullName evidence="1">Jg13573 protein</fullName>
    </submittedName>
</protein>
<dbReference type="Proteomes" id="UP000838756">
    <property type="component" value="Unassembled WGS sequence"/>
</dbReference>
<accession>A0A8S4QWI1</accession>
<dbReference type="EMBL" id="CAKXAJ010019785">
    <property type="protein sequence ID" value="CAH2218571.1"/>
    <property type="molecule type" value="Genomic_DNA"/>
</dbReference>
<keyword evidence="2" id="KW-1185">Reference proteome</keyword>
<dbReference type="OrthoDB" id="6918144at2759"/>
<evidence type="ECO:0000313" key="1">
    <source>
        <dbReference type="EMBL" id="CAH2218571.1"/>
    </source>
</evidence>
<comment type="caution">
    <text evidence="1">The sequence shown here is derived from an EMBL/GenBank/DDBJ whole genome shotgun (WGS) entry which is preliminary data.</text>
</comment>
<proteinExistence type="predicted"/>